<evidence type="ECO:0000256" key="6">
    <source>
        <dbReference type="ARBA" id="ARBA00022741"/>
    </source>
</evidence>
<proteinExistence type="inferred from homology"/>
<dbReference type="Proteomes" id="UP000662914">
    <property type="component" value="Chromosome"/>
</dbReference>
<gene>
    <name evidence="17" type="ORF">DSYM_13450</name>
</gene>
<dbReference type="Pfam" id="PF00501">
    <property type="entry name" value="AMP-binding"/>
    <property type="match status" value="1"/>
</dbReference>
<comment type="subcellular location">
    <subcellularLocation>
        <location evidence="2">Membrane</location>
        <topology evidence="2">Peripheral membrane protein</topology>
    </subcellularLocation>
</comment>
<evidence type="ECO:0000256" key="4">
    <source>
        <dbReference type="ARBA" id="ARBA00006432"/>
    </source>
</evidence>
<dbReference type="PROSITE" id="PS00455">
    <property type="entry name" value="AMP_BINDING"/>
    <property type="match status" value="1"/>
</dbReference>
<organism evidence="17 18">
    <name type="scientific">Candidatus Desulfobacillus denitrificans</name>
    <dbReference type="NCBI Taxonomy" id="2608985"/>
    <lineage>
        <taxon>Bacteria</taxon>
        <taxon>Pseudomonadati</taxon>
        <taxon>Pseudomonadota</taxon>
        <taxon>Betaproteobacteria</taxon>
        <taxon>Candidatus Desulfobacillus</taxon>
    </lineage>
</organism>
<evidence type="ECO:0000256" key="14">
    <source>
        <dbReference type="ARBA" id="ARBA00042773"/>
    </source>
</evidence>
<evidence type="ECO:0000256" key="11">
    <source>
        <dbReference type="ARBA" id="ARBA00023136"/>
    </source>
</evidence>
<keyword evidence="6" id="KW-0547">Nucleotide-binding</keyword>
<dbReference type="Pfam" id="PF13193">
    <property type="entry name" value="AMP-binding_C"/>
    <property type="match status" value="1"/>
</dbReference>
<evidence type="ECO:0000256" key="7">
    <source>
        <dbReference type="ARBA" id="ARBA00022832"/>
    </source>
</evidence>
<protein>
    <recommendedName>
        <fullName evidence="13">Long-chain-fatty-acid--CoA ligase</fullName>
        <ecNumber evidence="12">6.2.1.3</ecNumber>
    </recommendedName>
    <alternativeName>
        <fullName evidence="14">Long-chain acyl-CoA synthetase</fullName>
    </alternativeName>
</protein>
<comment type="cofactor">
    <cofactor evidence="1">
        <name>Mg(2+)</name>
        <dbReference type="ChEBI" id="CHEBI:18420"/>
    </cofactor>
</comment>
<dbReference type="FunFam" id="3.40.50.12780:FF:000003">
    <property type="entry name" value="Long-chain-fatty-acid--CoA ligase FadD"/>
    <property type="match status" value="1"/>
</dbReference>
<evidence type="ECO:0000259" key="15">
    <source>
        <dbReference type="Pfam" id="PF00501"/>
    </source>
</evidence>
<dbReference type="GO" id="GO:0005524">
    <property type="term" value="F:ATP binding"/>
    <property type="evidence" value="ECO:0007669"/>
    <property type="project" value="UniProtKB-KW"/>
</dbReference>
<dbReference type="Gene3D" id="3.40.50.12780">
    <property type="entry name" value="N-terminal domain of ligase-like"/>
    <property type="match status" value="1"/>
</dbReference>
<dbReference type="EC" id="6.2.1.3" evidence="12"/>
<accession>A0A809RWR5</accession>
<keyword evidence="5 17" id="KW-0436">Ligase</keyword>
<keyword evidence="11" id="KW-0472">Membrane</keyword>
<dbReference type="InterPro" id="IPR045851">
    <property type="entry name" value="AMP-bd_C_sf"/>
</dbReference>
<dbReference type="InterPro" id="IPR025110">
    <property type="entry name" value="AMP-bd_C"/>
</dbReference>
<evidence type="ECO:0000256" key="8">
    <source>
        <dbReference type="ARBA" id="ARBA00022840"/>
    </source>
</evidence>
<evidence type="ECO:0000256" key="1">
    <source>
        <dbReference type="ARBA" id="ARBA00001946"/>
    </source>
</evidence>
<dbReference type="GO" id="GO:0016020">
    <property type="term" value="C:membrane"/>
    <property type="evidence" value="ECO:0007669"/>
    <property type="project" value="UniProtKB-SubCell"/>
</dbReference>
<dbReference type="InterPro" id="IPR020845">
    <property type="entry name" value="AMP-binding_CS"/>
</dbReference>
<evidence type="ECO:0000313" key="18">
    <source>
        <dbReference type="Proteomes" id="UP000662914"/>
    </source>
</evidence>
<evidence type="ECO:0000259" key="16">
    <source>
        <dbReference type="Pfam" id="PF13193"/>
    </source>
</evidence>
<evidence type="ECO:0000256" key="10">
    <source>
        <dbReference type="ARBA" id="ARBA00023098"/>
    </source>
</evidence>
<dbReference type="InterPro" id="IPR000873">
    <property type="entry name" value="AMP-dep_synth/lig_dom"/>
</dbReference>
<feature type="domain" description="AMP-binding enzyme C-terminal" evidence="16">
    <location>
        <begin position="472"/>
        <end position="546"/>
    </location>
</feature>
<dbReference type="AlphaFoldDB" id="A0A809RWR5"/>
<keyword evidence="8" id="KW-0067">ATP-binding</keyword>
<dbReference type="PANTHER" id="PTHR43767:SF8">
    <property type="entry name" value="LONG-CHAIN-FATTY-ACID--COA LIGASE"/>
    <property type="match status" value="1"/>
</dbReference>
<evidence type="ECO:0000256" key="9">
    <source>
        <dbReference type="ARBA" id="ARBA00022842"/>
    </source>
</evidence>
<dbReference type="FunFam" id="3.30.300.30:FF:000006">
    <property type="entry name" value="Long-chain-fatty-acid--CoA ligase FadD"/>
    <property type="match status" value="1"/>
</dbReference>
<evidence type="ECO:0000256" key="12">
    <source>
        <dbReference type="ARBA" id="ARBA00026121"/>
    </source>
</evidence>
<dbReference type="EMBL" id="AP021857">
    <property type="protein sequence ID" value="BBO20646.1"/>
    <property type="molecule type" value="Genomic_DNA"/>
</dbReference>
<sequence>MERIWLRHYSPGVPRDIALDDLGSIGECFEASVREYGERLAFVSGAAGVGLSYRAVDALSLKAAAWLQSAIGLPKGGRVAIMLPNLLQFPVCLLGALRAGCVVVNVNPLYTPRELAHQLADSGAEAVFILENMAHVLEQAIGGTAVKHVVVTGVGDLLGFPKRQLAHFVVRRVKKLVPAYDLPGAVSFDAMLARGAAARFEPVPVAPDDLAFLQYTGGTTGVSKGAMLTHRNLLANARQGRVWSDPFLDPNAENILVTAIPLYHIFALGSAVSQIVRGGVNVLVSDPRNTAAFVKVLAKHRFVSLPAVNTLFNSLVHHPDFPKVDFSRLKFAIGGGAAVQRAVAERWQAITGVPLCEGYGLTECSPTVTCNPLHLKAYSGSIGLPMPSTDVSIRDEDGREVAPGEAGELCVRGPQVMKGYWNRPEETARVMTPDGFLRTGDVAAMDAEGFIRIVDRKKDLILVSGFNVYPNEVEQVVALHPQVLEAAAVGVPDETTGEAVKLYVVKKDPALTAQALVAHCRKSLAGYKVPKRVEFLDELPKSNVGKVLRRELREGAGPPAAAA</sequence>
<evidence type="ECO:0000256" key="5">
    <source>
        <dbReference type="ARBA" id="ARBA00022598"/>
    </source>
</evidence>
<evidence type="ECO:0000256" key="13">
    <source>
        <dbReference type="ARBA" id="ARBA00039545"/>
    </source>
</evidence>
<evidence type="ECO:0000256" key="2">
    <source>
        <dbReference type="ARBA" id="ARBA00004170"/>
    </source>
</evidence>
<evidence type="ECO:0000256" key="3">
    <source>
        <dbReference type="ARBA" id="ARBA00005005"/>
    </source>
</evidence>
<dbReference type="SUPFAM" id="SSF56801">
    <property type="entry name" value="Acetyl-CoA synthetase-like"/>
    <property type="match status" value="1"/>
</dbReference>
<keyword evidence="7" id="KW-0276">Fatty acid metabolism</keyword>
<dbReference type="PANTHER" id="PTHR43767">
    <property type="entry name" value="LONG-CHAIN-FATTY-ACID--COA LIGASE"/>
    <property type="match status" value="1"/>
</dbReference>
<comment type="similarity">
    <text evidence="4">Belongs to the ATP-dependent AMP-binding enzyme family.</text>
</comment>
<keyword evidence="9" id="KW-0460">Magnesium</keyword>
<reference evidence="17" key="1">
    <citation type="journal article" name="DNA Res.">
        <title>The physiological potential of anammox bacteria as revealed by their core genome structure.</title>
        <authorList>
            <person name="Okubo T."/>
            <person name="Toyoda A."/>
            <person name="Fukuhara K."/>
            <person name="Uchiyama I."/>
            <person name="Harigaya Y."/>
            <person name="Kuroiwa M."/>
            <person name="Suzuki T."/>
            <person name="Murakami Y."/>
            <person name="Suwa Y."/>
            <person name="Takami H."/>
        </authorList>
    </citation>
    <scope>NUCLEOTIDE SEQUENCE</scope>
    <source>
        <strain evidence="17">317325-3</strain>
    </source>
</reference>
<dbReference type="InterPro" id="IPR042099">
    <property type="entry name" value="ANL_N_sf"/>
</dbReference>
<dbReference type="KEGG" id="ddz:DSYM_13450"/>
<name>A0A809RWR5_9PROT</name>
<dbReference type="GO" id="GO:0004467">
    <property type="term" value="F:long-chain fatty acid-CoA ligase activity"/>
    <property type="evidence" value="ECO:0007669"/>
    <property type="project" value="UniProtKB-EC"/>
</dbReference>
<keyword evidence="10" id="KW-0443">Lipid metabolism</keyword>
<dbReference type="CDD" id="cd05936">
    <property type="entry name" value="FC-FACS_FadD_like"/>
    <property type="match status" value="1"/>
</dbReference>
<dbReference type="Gene3D" id="3.30.300.30">
    <property type="match status" value="1"/>
</dbReference>
<feature type="domain" description="AMP-dependent synthetase/ligase" evidence="15">
    <location>
        <begin position="29"/>
        <end position="421"/>
    </location>
</feature>
<dbReference type="InterPro" id="IPR050237">
    <property type="entry name" value="ATP-dep_AMP-bd_enzyme"/>
</dbReference>
<comment type="pathway">
    <text evidence="3">Lipid metabolism; fatty acid beta-oxidation.</text>
</comment>
<evidence type="ECO:0000313" key="17">
    <source>
        <dbReference type="EMBL" id="BBO20646.1"/>
    </source>
</evidence>